<dbReference type="InterPro" id="IPR036465">
    <property type="entry name" value="vWFA_dom_sf"/>
</dbReference>
<organism evidence="1 2">
    <name type="scientific">Kiloniella spongiae</name>
    <dbReference type="NCBI Taxonomy" id="1489064"/>
    <lineage>
        <taxon>Bacteria</taxon>
        <taxon>Pseudomonadati</taxon>
        <taxon>Pseudomonadota</taxon>
        <taxon>Alphaproteobacteria</taxon>
        <taxon>Rhodospirillales</taxon>
        <taxon>Kiloniellaceae</taxon>
        <taxon>Kiloniella</taxon>
    </lineage>
</organism>
<keyword evidence="2" id="KW-1185">Reference proteome</keyword>
<dbReference type="Pfam" id="PF06707">
    <property type="entry name" value="DUF1194"/>
    <property type="match status" value="1"/>
</dbReference>
<comment type="caution">
    <text evidence="1">The sequence shown here is derived from an EMBL/GenBank/DDBJ whole genome shotgun (WGS) entry which is preliminary data.</text>
</comment>
<dbReference type="STRING" id="1489064.WH96_00465"/>
<name>A0A0H2N135_9PROT</name>
<reference evidence="1 2" key="1">
    <citation type="submission" date="2015-03" db="EMBL/GenBank/DDBJ databases">
        <title>Genome Sequence of Kiloniella spongiae MEBiC09566, isolated from a marine sponge.</title>
        <authorList>
            <person name="Shao Z."/>
            <person name="Wang L."/>
            <person name="Li X."/>
        </authorList>
    </citation>
    <scope>NUCLEOTIDE SEQUENCE [LARGE SCALE GENOMIC DNA]</scope>
    <source>
        <strain evidence="1 2">MEBiC09566</strain>
    </source>
</reference>
<gene>
    <name evidence="1" type="ORF">WH96_00465</name>
</gene>
<dbReference type="SUPFAM" id="SSF53300">
    <property type="entry name" value="vWA-like"/>
    <property type="match status" value="1"/>
</dbReference>
<evidence type="ECO:0000313" key="2">
    <source>
        <dbReference type="Proteomes" id="UP000035444"/>
    </source>
</evidence>
<dbReference type="AlphaFoldDB" id="A0A0H2N135"/>
<accession>A0A0H2N135</accession>
<proteinExistence type="predicted"/>
<evidence type="ECO:0008006" key="3">
    <source>
        <dbReference type="Google" id="ProtNLM"/>
    </source>
</evidence>
<sequence>MFLTSSLCVKTTYGIELKPVDLELVLAVDVSHSVDEYEADLQRRGYIEALKDPDVIDSIRSGPLGRIAVTYIEWAGEQHQIKVVEWSILDSHKSAKTFADKLTRRPISSAPSTSISRMIDVASYEISHNDFIAPRSVIDISGDGPNSDGRHVQQARNDAINQGITINGLPVLSFRPNPNGLGAPSAWLGAYYLKNVIGGENAFLIEVLGFEAFSEILKEKLKREIKGTSEIAFNKPQSFGNPDKRNRTY</sequence>
<dbReference type="EMBL" id="LAQL01000002">
    <property type="protein sequence ID" value="KLN62620.1"/>
    <property type="molecule type" value="Genomic_DNA"/>
</dbReference>
<dbReference type="Proteomes" id="UP000035444">
    <property type="component" value="Unassembled WGS sequence"/>
</dbReference>
<protein>
    <recommendedName>
        <fullName evidence="3">VWFA domain-containing protein</fullName>
    </recommendedName>
</protein>
<evidence type="ECO:0000313" key="1">
    <source>
        <dbReference type="EMBL" id="KLN62620.1"/>
    </source>
</evidence>
<dbReference type="InterPro" id="IPR010607">
    <property type="entry name" value="DUF1194"/>
</dbReference>